<evidence type="ECO:0000256" key="8">
    <source>
        <dbReference type="RuleBase" id="RU003346"/>
    </source>
</evidence>
<dbReference type="NCBIfam" id="TIGR00879">
    <property type="entry name" value="SP"/>
    <property type="match status" value="1"/>
</dbReference>
<dbReference type="GO" id="GO:0016020">
    <property type="term" value="C:membrane"/>
    <property type="evidence" value="ECO:0007669"/>
    <property type="project" value="UniProtKB-SubCell"/>
</dbReference>
<evidence type="ECO:0000256" key="6">
    <source>
        <dbReference type="ARBA" id="ARBA00023136"/>
    </source>
</evidence>
<protein>
    <submittedName>
        <fullName evidence="12">General substrate transporter</fullName>
    </submittedName>
</protein>
<dbReference type="SUPFAM" id="SSF103473">
    <property type="entry name" value="MFS general substrate transporter"/>
    <property type="match status" value="1"/>
</dbReference>
<feature type="region of interest" description="Disordered" evidence="9">
    <location>
        <begin position="486"/>
        <end position="515"/>
    </location>
</feature>
<dbReference type="Proteomes" id="UP001182556">
    <property type="component" value="Unassembled WGS sequence"/>
</dbReference>
<keyword evidence="13" id="KW-1185">Reference proteome</keyword>
<feature type="transmembrane region" description="Helical" evidence="10">
    <location>
        <begin position="277"/>
        <end position="299"/>
    </location>
</feature>
<feature type="transmembrane region" description="Helical" evidence="10">
    <location>
        <begin position="156"/>
        <end position="181"/>
    </location>
</feature>
<dbReference type="PANTHER" id="PTHR48022">
    <property type="entry name" value="PLASTIDIC GLUCOSE TRANSPORTER 4"/>
    <property type="match status" value="1"/>
</dbReference>
<dbReference type="Pfam" id="PF00083">
    <property type="entry name" value="Sugar_tr"/>
    <property type="match status" value="1"/>
</dbReference>
<dbReference type="Gene3D" id="1.20.1250.20">
    <property type="entry name" value="MFS general substrate transporter like domains"/>
    <property type="match status" value="1"/>
</dbReference>
<keyword evidence="6 10" id="KW-0472">Membrane</keyword>
<feature type="transmembrane region" description="Helical" evidence="10">
    <location>
        <begin position="373"/>
        <end position="389"/>
    </location>
</feature>
<feature type="transmembrane region" description="Helical" evidence="10">
    <location>
        <begin position="26"/>
        <end position="42"/>
    </location>
</feature>
<dbReference type="GO" id="GO:0005351">
    <property type="term" value="F:carbohydrate:proton symporter activity"/>
    <property type="evidence" value="ECO:0007669"/>
    <property type="project" value="TreeGrafter"/>
</dbReference>
<evidence type="ECO:0000313" key="13">
    <source>
        <dbReference type="Proteomes" id="UP001182556"/>
    </source>
</evidence>
<feature type="transmembrane region" description="Helical" evidence="10">
    <location>
        <begin position="187"/>
        <end position="208"/>
    </location>
</feature>
<evidence type="ECO:0000256" key="9">
    <source>
        <dbReference type="SAM" id="MobiDB-lite"/>
    </source>
</evidence>
<sequence length="515" mass="56985">MTQFSFSHIANNTHPQWWKDPGLRRNVLHCFGCCFCVFYLGYDQSLLTGLQALPQWNAFFHSPKGNELGLYAASLFLPSIVTAFVGDWIAYKFGRRIAVWCGSVLIIIGALVNALATGKGMFIGGRVILGAGGAITKVGAPALLHEIAHPRLRGVLGALYYTFYYAGSLTSACLCIAGLYVKGNWGWRFPCIAQILGPIVVIGLTLTAPESPRYLIKNGKHEQAKAMLIKHHANGAADDPLVEYEYREITSAIEAEELVPKTKYIDFLRSPGNRRRLFAVVTLAFGTNWVGNGLISYYLSPVLRSVGVSKPVQITGINAGLAAWNLVLAQTAASNVERIGRRPLFFASIIGMFLSYVFVMALSATFAEQKNQAAGLAVIPFLFFFYGFYDIAWTPLPYHYSTEILPYALRTKGLAIFTSTQNVGNAFNQFVNPIALQNIAWRYYGVYLGVLAAYFTIAYFCYPETKGLALEEITLVFDYGRKEGRQKAAERMRGESRVEETDDVKGDEAAHVERV</sequence>
<dbReference type="PRINTS" id="PR00171">
    <property type="entry name" value="SUGRTRNSPORT"/>
</dbReference>
<dbReference type="InterPro" id="IPR036259">
    <property type="entry name" value="MFS_trans_sf"/>
</dbReference>
<dbReference type="FunFam" id="1.20.1250.20:FF:000134">
    <property type="entry name" value="MFS sugar transporter protein"/>
    <property type="match status" value="1"/>
</dbReference>
<dbReference type="InterPro" id="IPR003663">
    <property type="entry name" value="Sugar/inositol_transpt"/>
</dbReference>
<evidence type="ECO:0000256" key="5">
    <source>
        <dbReference type="ARBA" id="ARBA00022989"/>
    </source>
</evidence>
<keyword evidence="4 10" id="KW-0812">Transmembrane</keyword>
<evidence type="ECO:0000256" key="7">
    <source>
        <dbReference type="ARBA" id="ARBA00049119"/>
    </source>
</evidence>
<feature type="transmembrane region" description="Helical" evidence="10">
    <location>
        <begin position="441"/>
        <end position="462"/>
    </location>
</feature>
<evidence type="ECO:0000256" key="3">
    <source>
        <dbReference type="ARBA" id="ARBA00022448"/>
    </source>
</evidence>
<dbReference type="AlphaFoldDB" id="A0AAD9FTP1"/>
<dbReference type="EMBL" id="JAODAN010000003">
    <property type="protein sequence ID" value="KAK1925953.1"/>
    <property type="molecule type" value="Genomic_DNA"/>
</dbReference>
<dbReference type="PANTHER" id="PTHR48022:SF52">
    <property type="entry name" value="SUGAR TRANSPORTER, PUTATIVE-RELATED"/>
    <property type="match status" value="1"/>
</dbReference>
<feature type="transmembrane region" description="Helical" evidence="10">
    <location>
        <begin position="344"/>
        <end position="366"/>
    </location>
</feature>
<dbReference type="PROSITE" id="PS50850">
    <property type="entry name" value="MFS"/>
    <property type="match status" value="1"/>
</dbReference>
<feature type="transmembrane region" description="Helical" evidence="10">
    <location>
        <begin position="122"/>
        <end position="144"/>
    </location>
</feature>
<proteinExistence type="inferred from homology"/>
<gene>
    <name evidence="12" type="ORF">DB88DRAFT_485736</name>
</gene>
<comment type="caution">
    <text evidence="12">The sequence shown here is derived from an EMBL/GenBank/DDBJ whole genome shotgun (WGS) entry which is preliminary data.</text>
</comment>
<evidence type="ECO:0000256" key="4">
    <source>
        <dbReference type="ARBA" id="ARBA00022692"/>
    </source>
</evidence>
<comment type="subcellular location">
    <subcellularLocation>
        <location evidence="1">Membrane</location>
        <topology evidence="1">Multi-pass membrane protein</topology>
    </subcellularLocation>
</comment>
<feature type="transmembrane region" description="Helical" evidence="10">
    <location>
        <begin position="97"/>
        <end position="116"/>
    </location>
</feature>
<reference evidence="12" key="1">
    <citation type="submission" date="2023-02" db="EMBL/GenBank/DDBJ databases">
        <title>Identification and recombinant expression of a fungal hydrolase from Papiliotrema laurentii that hydrolyzes apple cutin and clears colloidal polyester polyurethane.</title>
        <authorList>
            <consortium name="DOE Joint Genome Institute"/>
            <person name="Roman V.A."/>
            <person name="Bojanowski C."/>
            <person name="Crable B.R."/>
            <person name="Wagner D.N."/>
            <person name="Hung C.S."/>
            <person name="Nadeau L.J."/>
            <person name="Schratz L."/>
            <person name="Haridas S."/>
            <person name="Pangilinan J."/>
            <person name="Lipzen A."/>
            <person name="Na H."/>
            <person name="Yan M."/>
            <person name="Ng V."/>
            <person name="Grigoriev I.V."/>
            <person name="Spatafora J.W."/>
            <person name="Barlow D."/>
            <person name="Biffinger J."/>
            <person name="Kelley-Loughnane N."/>
            <person name="Varaljay V.A."/>
            <person name="Crookes-Goodson W.J."/>
        </authorList>
    </citation>
    <scope>NUCLEOTIDE SEQUENCE</scope>
    <source>
        <strain evidence="12">5307AH</strain>
    </source>
</reference>
<evidence type="ECO:0000256" key="10">
    <source>
        <dbReference type="SAM" id="Phobius"/>
    </source>
</evidence>
<organism evidence="12 13">
    <name type="scientific">Papiliotrema laurentii</name>
    <name type="common">Cryptococcus laurentii</name>
    <dbReference type="NCBI Taxonomy" id="5418"/>
    <lineage>
        <taxon>Eukaryota</taxon>
        <taxon>Fungi</taxon>
        <taxon>Dikarya</taxon>
        <taxon>Basidiomycota</taxon>
        <taxon>Agaricomycotina</taxon>
        <taxon>Tremellomycetes</taxon>
        <taxon>Tremellales</taxon>
        <taxon>Rhynchogastremaceae</taxon>
        <taxon>Papiliotrema</taxon>
    </lineage>
</organism>
<feature type="transmembrane region" description="Helical" evidence="10">
    <location>
        <begin position="68"/>
        <end position="90"/>
    </location>
</feature>
<accession>A0AAD9FTP1</accession>
<name>A0AAD9FTP1_PAPLA</name>
<evidence type="ECO:0000256" key="2">
    <source>
        <dbReference type="ARBA" id="ARBA00010992"/>
    </source>
</evidence>
<keyword evidence="5 10" id="KW-1133">Transmembrane helix</keyword>
<comment type="catalytic activity">
    <reaction evidence="7">
        <text>myo-inositol(out) + H(+)(out) = myo-inositol(in) + H(+)(in)</text>
        <dbReference type="Rhea" id="RHEA:60364"/>
        <dbReference type="ChEBI" id="CHEBI:15378"/>
        <dbReference type="ChEBI" id="CHEBI:17268"/>
    </reaction>
</comment>
<evidence type="ECO:0000313" key="12">
    <source>
        <dbReference type="EMBL" id="KAK1925953.1"/>
    </source>
</evidence>
<dbReference type="InterPro" id="IPR005828">
    <property type="entry name" value="MFS_sugar_transport-like"/>
</dbReference>
<comment type="similarity">
    <text evidence="2 8">Belongs to the major facilitator superfamily. Sugar transporter (TC 2.A.1.1) family.</text>
</comment>
<evidence type="ECO:0000256" key="1">
    <source>
        <dbReference type="ARBA" id="ARBA00004141"/>
    </source>
</evidence>
<dbReference type="InterPro" id="IPR050360">
    <property type="entry name" value="MFS_Sugar_Transporters"/>
</dbReference>
<keyword evidence="3 8" id="KW-0813">Transport</keyword>
<evidence type="ECO:0000259" key="11">
    <source>
        <dbReference type="PROSITE" id="PS50850"/>
    </source>
</evidence>
<feature type="domain" description="Major facilitator superfamily (MFS) profile" evidence="11">
    <location>
        <begin position="29"/>
        <end position="466"/>
    </location>
</feature>
<dbReference type="InterPro" id="IPR020846">
    <property type="entry name" value="MFS_dom"/>
</dbReference>